<dbReference type="InterPro" id="IPR020846">
    <property type="entry name" value="MFS_dom"/>
</dbReference>
<evidence type="ECO:0000256" key="5">
    <source>
        <dbReference type="ARBA" id="ARBA00023136"/>
    </source>
</evidence>
<name>A0A371AX15_9FIRM</name>
<feature type="transmembrane region" description="Helical" evidence="6">
    <location>
        <begin position="168"/>
        <end position="189"/>
    </location>
</feature>
<dbReference type="InterPro" id="IPR052983">
    <property type="entry name" value="MFS_Riboflavin_Transporter"/>
</dbReference>
<reference evidence="8 9" key="1">
    <citation type="submission" date="2018-07" db="EMBL/GenBank/DDBJ databases">
        <title>Anaerosacharophilus polymeroproducens gen. nov. sp. nov., an anaerobic bacterium isolated from salt field.</title>
        <authorList>
            <person name="Kim W."/>
            <person name="Yang S.-H."/>
            <person name="Oh J."/>
            <person name="Lee J.-H."/>
            <person name="Kwon K.K."/>
        </authorList>
    </citation>
    <scope>NUCLEOTIDE SEQUENCE [LARGE SCALE GENOMIC DNA]</scope>
    <source>
        <strain evidence="8 9">MCWD5</strain>
    </source>
</reference>
<feature type="transmembrane region" description="Helical" evidence="6">
    <location>
        <begin position="294"/>
        <end position="311"/>
    </location>
</feature>
<keyword evidence="3 6" id="KW-0812">Transmembrane</keyword>
<feature type="transmembrane region" description="Helical" evidence="6">
    <location>
        <begin position="18"/>
        <end position="37"/>
    </location>
</feature>
<feature type="transmembrane region" description="Helical" evidence="6">
    <location>
        <begin position="262"/>
        <end position="282"/>
    </location>
</feature>
<feature type="transmembrane region" description="Helical" evidence="6">
    <location>
        <begin position="57"/>
        <end position="77"/>
    </location>
</feature>
<keyword evidence="9" id="KW-1185">Reference proteome</keyword>
<keyword evidence="5 6" id="KW-0472">Membrane</keyword>
<keyword evidence="4 6" id="KW-1133">Transmembrane helix</keyword>
<feature type="transmembrane region" description="Helical" evidence="6">
    <location>
        <begin position="106"/>
        <end position="130"/>
    </location>
</feature>
<evidence type="ECO:0000256" key="4">
    <source>
        <dbReference type="ARBA" id="ARBA00022989"/>
    </source>
</evidence>
<keyword evidence="2" id="KW-0813">Transport</keyword>
<protein>
    <submittedName>
        <fullName evidence="8">MFS transporter</fullName>
    </submittedName>
</protein>
<evidence type="ECO:0000256" key="3">
    <source>
        <dbReference type="ARBA" id="ARBA00022692"/>
    </source>
</evidence>
<dbReference type="CDD" id="cd17353">
    <property type="entry name" value="MFS_OFA_like"/>
    <property type="match status" value="1"/>
</dbReference>
<feature type="transmembrane region" description="Helical" evidence="6">
    <location>
        <begin position="317"/>
        <end position="337"/>
    </location>
</feature>
<dbReference type="GO" id="GO:0005886">
    <property type="term" value="C:plasma membrane"/>
    <property type="evidence" value="ECO:0007669"/>
    <property type="project" value="UniProtKB-SubCell"/>
</dbReference>
<dbReference type="RefSeq" id="WP_115481300.1">
    <property type="nucleotide sequence ID" value="NZ_QRCT01000015.1"/>
</dbReference>
<dbReference type="InterPro" id="IPR036259">
    <property type="entry name" value="MFS_trans_sf"/>
</dbReference>
<dbReference type="InterPro" id="IPR011701">
    <property type="entry name" value="MFS"/>
</dbReference>
<evidence type="ECO:0000259" key="7">
    <source>
        <dbReference type="PROSITE" id="PS50850"/>
    </source>
</evidence>
<dbReference type="Pfam" id="PF07690">
    <property type="entry name" value="MFS_1"/>
    <property type="match status" value="1"/>
</dbReference>
<feature type="domain" description="Major facilitator superfamily (MFS) profile" evidence="7">
    <location>
        <begin position="16"/>
        <end position="407"/>
    </location>
</feature>
<dbReference type="PANTHER" id="PTHR43385">
    <property type="entry name" value="RIBOFLAVIN TRANSPORTER RIBJ"/>
    <property type="match status" value="1"/>
</dbReference>
<evidence type="ECO:0000313" key="8">
    <source>
        <dbReference type="EMBL" id="RDU24113.1"/>
    </source>
</evidence>
<evidence type="ECO:0000256" key="1">
    <source>
        <dbReference type="ARBA" id="ARBA00004651"/>
    </source>
</evidence>
<dbReference type="AlphaFoldDB" id="A0A371AX15"/>
<dbReference type="Proteomes" id="UP000255036">
    <property type="component" value="Unassembled WGS sequence"/>
</dbReference>
<feature type="transmembrane region" description="Helical" evidence="6">
    <location>
        <begin position="142"/>
        <end position="162"/>
    </location>
</feature>
<feature type="transmembrane region" description="Helical" evidence="6">
    <location>
        <begin position="357"/>
        <end position="377"/>
    </location>
</feature>
<evidence type="ECO:0000313" key="9">
    <source>
        <dbReference type="Proteomes" id="UP000255036"/>
    </source>
</evidence>
<dbReference type="GO" id="GO:0022857">
    <property type="term" value="F:transmembrane transporter activity"/>
    <property type="evidence" value="ECO:0007669"/>
    <property type="project" value="InterPro"/>
</dbReference>
<dbReference type="SUPFAM" id="SSF103473">
    <property type="entry name" value="MFS general substrate transporter"/>
    <property type="match status" value="1"/>
</dbReference>
<dbReference type="PROSITE" id="PS50850">
    <property type="entry name" value="MFS"/>
    <property type="match status" value="1"/>
</dbReference>
<dbReference type="Gene3D" id="1.20.1250.20">
    <property type="entry name" value="MFS general substrate transporter like domains"/>
    <property type="match status" value="2"/>
</dbReference>
<feature type="transmembrane region" description="Helical" evidence="6">
    <location>
        <begin position="84"/>
        <end position="100"/>
    </location>
</feature>
<accession>A0A371AX15</accession>
<feature type="transmembrane region" description="Helical" evidence="6">
    <location>
        <begin position="231"/>
        <end position="256"/>
    </location>
</feature>
<organism evidence="8 9">
    <name type="scientific">Anaerosacchariphilus polymeriproducens</name>
    <dbReference type="NCBI Taxonomy" id="1812858"/>
    <lineage>
        <taxon>Bacteria</taxon>
        <taxon>Bacillati</taxon>
        <taxon>Bacillota</taxon>
        <taxon>Clostridia</taxon>
        <taxon>Lachnospirales</taxon>
        <taxon>Lachnospiraceae</taxon>
        <taxon>Anaerosacchariphilus</taxon>
    </lineage>
</organism>
<dbReference type="EMBL" id="QRCT01000015">
    <property type="protein sequence ID" value="RDU24113.1"/>
    <property type="molecule type" value="Genomic_DNA"/>
</dbReference>
<gene>
    <name evidence="8" type="ORF">DWV06_06120</name>
</gene>
<evidence type="ECO:0000256" key="6">
    <source>
        <dbReference type="SAM" id="Phobius"/>
    </source>
</evidence>
<feature type="transmembrane region" description="Helical" evidence="6">
    <location>
        <begin position="383"/>
        <end position="402"/>
    </location>
</feature>
<comment type="subcellular location">
    <subcellularLocation>
        <location evidence="1">Cell membrane</location>
        <topology evidence="1">Multi-pass membrane protein</topology>
    </subcellularLocation>
</comment>
<evidence type="ECO:0000256" key="2">
    <source>
        <dbReference type="ARBA" id="ARBA00022448"/>
    </source>
</evidence>
<comment type="caution">
    <text evidence="8">The sequence shown here is derived from an EMBL/GenBank/DDBJ whole genome shotgun (WGS) entry which is preliminary data.</text>
</comment>
<dbReference type="PANTHER" id="PTHR43385:SF1">
    <property type="entry name" value="RIBOFLAVIN TRANSPORTER RIBJ"/>
    <property type="match status" value="1"/>
</dbReference>
<dbReference type="OrthoDB" id="9793415at2"/>
<sequence length="407" mass="44487">MGNKLFLRKQGKVSNLRWLYVILGIIIMLCFGTVYSWSIFRMPVEKVFNIGSTQSGFPYMTSLAFYALFMMLSGRYFNKFSPRVIILTGSLLLSAGWILSSFSPNIYTLTITYGAISGAGVGIAYGVPLAIVTKWFPDKKGFVIGLVLLGFGVSPLVTAPLAKILIEIFGVMKTFLVLGVAFGIIIPILSYPLKYPSESETNELKNVTGKEKESNEFDTKKMIRTFSFKGLYVNFIIGTMVGLMLIGLTSSVGIQLIGLSQIQVALMISFFAIFNGIGRPVFGWITDKFSTKKAMIVSYILIATAALIMSFAGNGSIVLFGIAFSIFWFNLGGWLAIAPTATRILYGANNYSQNFGVVFTAYGIGAVLGVAGSGLILDIFKSYYYIFYLIIVLCASGCLLAIKTMKD</sequence>
<proteinExistence type="predicted"/>